<keyword evidence="1" id="KW-0808">Transferase</keyword>
<dbReference type="EMBL" id="BNBF01000003">
    <property type="protein sequence ID" value="GHG41073.1"/>
    <property type="molecule type" value="Genomic_DNA"/>
</dbReference>
<evidence type="ECO:0000313" key="6">
    <source>
        <dbReference type="Proteomes" id="UP000619355"/>
    </source>
</evidence>
<reference evidence="6" key="1">
    <citation type="journal article" date="2019" name="Int. J. Syst. Evol. Microbiol.">
        <title>The Global Catalogue of Microorganisms (GCM) 10K type strain sequencing project: providing services to taxonomists for standard genome sequencing and annotation.</title>
        <authorList>
            <consortium name="The Broad Institute Genomics Platform"/>
            <consortium name="The Broad Institute Genome Sequencing Center for Infectious Disease"/>
            <person name="Wu L."/>
            <person name="Ma J."/>
        </authorList>
    </citation>
    <scope>NUCLEOTIDE SEQUENCE [LARGE SCALE GENOMIC DNA]</scope>
    <source>
        <strain evidence="6">JCM 4253</strain>
    </source>
</reference>
<evidence type="ECO:0000259" key="4">
    <source>
        <dbReference type="Pfam" id="PF00294"/>
    </source>
</evidence>
<dbReference type="AlphaFoldDB" id="A0A919C1Y9"/>
<dbReference type="GO" id="GO:0016301">
    <property type="term" value="F:kinase activity"/>
    <property type="evidence" value="ECO:0007669"/>
    <property type="project" value="UniProtKB-KW"/>
</dbReference>
<dbReference type="Pfam" id="PF00294">
    <property type="entry name" value="PfkB"/>
    <property type="match status" value="1"/>
</dbReference>
<dbReference type="Gene3D" id="3.40.1190.20">
    <property type="match status" value="1"/>
</dbReference>
<dbReference type="InterPro" id="IPR011611">
    <property type="entry name" value="PfkB_dom"/>
</dbReference>
<feature type="region of interest" description="Disordered" evidence="3">
    <location>
        <begin position="77"/>
        <end position="101"/>
    </location>
</feature>
<gene>
    <name evidence="5" type="ORF">GCM10018980_15910</name>
</gene>
<keyword evidence="6" id="KW-1185">Reference proteome</keyword>
<comment type="caution">
    <text evidence="5">The sequence shown here is derived from an EMBL/GenBank/DDBJ whole genome shotgun (WGS) entry which is preliminary data.</text>
</comment>
<dbReference type="PANTHER" id="PTHR10584:SF166">
    <property type="entry name" value="RIBOKINASE"/>
    <property type="match status" value="1"/>
</dbReference>
<dbReference type="PANTHER" id="PTHR10584">
    <property type="entry name" value="SUGAR KINASE"/>
    <property type="match status" value="1"/>
</dbReference>
<dbReference type="Proteomes" id="UP000619355">
    <property type="component" value="Unassembled WGS sequence"/>
</dbReference>
<feature type="domain" description="Carbohydrate kinase PfkB" evidence="4">
    <location>
        <begin position="303"/>
        <end position="388"/>
    </location>
</feature>
<evidence type="ECO:0000256" key="2">
    <source>
        <dbReference type="ARBA" id="ARBA00022777"/>
    </source>
</evidence>
<sequence length="407" mass="43958">MASARHYSAAAAEADDGEVAGYLPAGLPCLPACRACRAGQAQLVLSGAGARVRLSVVLPGVVIPSGADNDGAVVLEEGPRSARSRRSERMTLTEQHRPGADRRPADYDVLVVGGVGVDTIVRVEELRVPPGDSVLVEPLRDYVGHTGNGVALGWHALGLRTKFVDFLGDDPQGRMVLEHYARVGLDFSHLVSPHGTPRSANLVDPRGRRFSFYDGRHPGDLRLPRAFYLPFLERTAHVHLSIIGHNQDMYEDIHRLGVTSSTDLHDWDGRNPHHRPYALNSDYVFLSAAALHDRLHTVMRTILDEGRARFVVATDGAEGCHLLERGADGIRHFPAVRPERPVVDSNGAGDAFVTAFLHSLFEGRPLEECVLAGSVSGAFVCGSVGTHTEFIDLPGLRAATARAVTAR</sequence>
<evidence type="ECO:0000313" key="5">
    <source>
        <dbReference type="EMBL" id="GHG41073.1"/>
    </source>
</evidence>
<name>A0A919C1Y9_9ACTN</name>
<organism evidence="5 6">
    <name type="scientific">Streptomyces capoamus</name>
    <dbReference type="NCBI Taxonomy" id="68183"/>
    <lineage>
        <taxon>Bacteria</taxon>
        <taxon>Bacillati</taxon>
        <taxon>Actinomycetota</taxon>
        <taxon>Actinomycetes</taxon>
        <taxon>Kitasatosporales</taxon>
        <taxon>Streptomycetaceae</taxon>
        <taxon>Streptomyces</taxon>
    </lineage>
</organism>
<evidence type="ECO:0000256" key="1">
    <source>
        <dbReference type="ARBA" id="ARBA00022679"/>
    </source>
</evidence>
<accession>A0A919C1Y9</accession>
<proteinExistence type="predicted"/>
<dbReference type="InterPro" id="IPR029056">
    <property type="entry name" value="Ribokinase-like"/>
</dbReference>
<keyword evidence="2" id="KW-0418">Kinase</keyword>
<evidence type="ECO:0000256" key="3">
    <source>
        <dbReference type="SAM" id="MobiDB-lite"/>
    </source>
</evidence>
<protein>
    <recommendedName>
        <fullName evidence="4">Carbohydrate kinase PfkB domain-containing protein</fullName>
    </recommendedName>
</protein>
<dbReference type="SUPFAM" id="SSF53613">
    <property type="entry name" value="Ribokinase-like"/>
    <property type="match status" value="1"/>
</dbReference>